<evidence type="ECO:0000313" key="2">
    <source>
        <dbReference type="Proteomes" id="UP000269708"/>
    </source>
</evidence>
<keyword evidence="2" id="KW-1185">Reference proteome</keyword>
<comment type="caution">
    <text evidence="1">The sequence shown here is derived from an EMBL/GenBank/DDBJ whole genome shotgun (WGS) entry which is preliminary data.</text>
</comment>
<dbReference type="RefSeq" id="WP_123769469.1">
    <property type="nucleotide sequence ID" value="NZ_RKQN01000001.1"/>
</dbReference>
<dbReference type="SUPFAM" id="SSF49723">
    <property type="entry name" value="Lipase/lipooxygenase domain (PLAT/LH2 domain)"/>
    <property type="match status" value="1"/>
</dbReference>
<reference evidence="1 2" key="1">
    <citation type="submission" date="2018-11" db="EMBL/GenBank/DDBJ databases">
        <title>Genomic Encyclopedia of Type Strains, Phase IV (KMG-IV): sequencing the most valuable type-strain genomes for metagenomic binning, comparative biology and taxonomic classification.</title>
        <authorList>
            <person name="Goeker M."/>
        </authorList>
    </citation>
    <scope>NUCLEOTIDE SEQUENCE [LARGE SCALE GENOMIC DNA]</scope>
    <source>
        <strain evidence="1 2">DSM 25623</strain>
    </source>
</reference>
<gene>
    <name evidence="1" type="ORF">EDC50_1167</name>
</gene>
<sequence>MANVEKIWVRFKTGDKQGAGTDGDIYLGIGGREFMVDSSDDDFERDADRYYAIGKPSTILNYTVNDPRRPQITTEDVDAFPVYVRFAPKSRSDSWNLDEVWVGVNDEGFNRLDFYRSVGSRDGVREEGFWLGVRSGLFLYLRKSQLSEL</sequence>
<dbReference type="Gene3D" id="2.60.60.20">
    <property type="entry name" value="PLAT/LH2 domain"/>
    <property type="match status" value="1"/>
</dbReference>
<dbReference type="OrthoDB" id="4201688at2"/>
<dbReference type="InterPro" id="IPR036392">
    <property type="entry name" value="PLAT/LH2_dom_sf"/>
</dbReference>
<accession>A0A3N4W9N6</accession>
<proteinExistence type="predicted"/>
<evidence type="ECO:0000313" key="1">
    <source>
        <dbReference type="EMBL" id="RPE81964.1"/>
    </source>
</evidence>
<dbReference type="EMBL" id="RKQN01000001">
    <property type="protein sequence ID" value="RPE81964.1"/>
    <property type="molecule type" value="Genomic_DNA"/>
</dbReference>
<name>A0A3N4W9N6_9GAMM</name>
<protein>
    <submittedName>
        <fullName evidence="1">Uncharacterized protein</fullName>
    </submittedName>
</protein>
<organism evidence="1 2">
    <name type="scientific">Vulcaniibacterium tengchongense</name>
    <dbReference type="NCBI Taxonomy" id="1273429"/>
    <lineage>
        <taxon>Bacteria</taxon>
        <taxon>Pseudomonadati</taxon>
        <taxon>Pseudomonadota</taxon>
        <taxon>Gammaproteobacteria</taxon>
        <taxon>Lysobacterales</taxon>
        <taxon>Lysobacteraceae</taxon>
        <taxon>Vulcaniibacterium</taxon>
    </lineage>
</organism>
<dbReference type="Proteomes" id="UP000269708">
    <property type="component" value="Unassembled WGS sequence"/>
</dbReference>
<dbReference type="AlphaFoldDB" id="A0A3N4W9N6"/>